<feature type="transmembrane region" description="Helical" evidence="8">
    <location>
        <begin position="333"/>
        <end position="353"/>
    </location>
</feature>
<dbReference type="Proteomes" id="UP001595715">
    <property type="component" value="Unassembled WGS sequence"/>
</dbReference>
<evidence type="ECO:0000256" key="4">
    <source>
        <dbReference type="ARBA" id="ARBA00022544"/>
    </source>
</evidence>
<feature type="transmembrane region" description="Helical" evidence="8">
    <location>
        <begin position="111"/>
        <end position="129"/>
    </location>
</feature>
<keyword evidence="5 8" id="KW-0812">Transmembrane</keyword>
<comment type="similarity">
    <text evidence="2">Belongs to the amino acid-polyamine-organocation (APC) superfamily. Spore germination protein (SGP) (TC 2.A.3.9) family.</text>
</comment>
<keyword evidence="6 8" id="KW-1133">Transmembrane helix</keyword>
<evidence type="ECO:0000313" key="10">
    <source>
        <dbReference type="Proteomes" id="UP001595715"/>
    </source>
</evidence>
<feature type="transmembrane region" description="Helical" evidence="8">
    <location>
        <begin position="302"/>
        <end position="321"/>
    </location>
</feature>
<evidence type="ECO:0000313" key="9">
    <source>
        <dbReference type="EMBL" id="MFC4101638.1"/>
    </source>
</evidence>
<dbReference type="InterPro" id="IPR004761">
    <property type="entry name" value="Spore_GerAB"/>
</dbReference>
<evidence type="ECO:0000256" key="2">
    <source>
        <dbReference type="ARBA" id="ARBA00007998"/>
    </source>
</evidence>
<comment type="caution">
    <text evidence="9">The sequence shown here is derived from an EMBL/GenBank/DDBJ whole genome shotgun (WGS) entry which is preliminary data.</text>
</comment>
<reference evidence="10" key="1">
    <citation type="journal article" date="2019" name="Int. J. Syst. Evol. Microbiol.">
        <title>The Global Catalogue of Microorganisms (GCM) 10K type strain sequencing project: providing services to taxonomists for standard genome sequencing and annotation.</title>
        <authorList>
            <consortium name="The Broad Institute Genomics Platform"/>
            <consortium name="The Broad Institute Genome Sequencing Center for Infectious Disease"/>
            <person name="Wu L."/>
            <person name="Ma J."/>
        </authorList>
    </citation>
    <scope>NUCLEOTIDE SEQUENCE [LARGE SCALE GENOMIC DNA]</scope>
    <source>
        <strain evidence="10">IBRC-M 10987</strain>
    </source>
</reference>
<keyword evidence="4" id="KW-0309">Germination</keyword>
<gene>
    <name evidence="9" type="ORF">ACFOZ8_18485</name>
</gene>
<comment type="subcellular location">
    <subcellularLocation>
        <location evidence="1">Membrane</location>
        <topology evidence="1">Multi-pass membrane protein</topology>
    </subcellularLocation>
</comment>
<feature type="transmembrane region" description="Helical" evidence="8">
    <location>
        <begin position="141"/>
        <end position="163"/>
    </location>
</feature>
<evidence type="ECO:0000256" key="6">
    <source>
        <dbReference type="ARBA" id="ARBA00022989"/>
    </source>
</evidence>
<protein>
    <submittedName>
        <fullName evidence="9">Endospore germination permease</fullName>
    </submittedName>
</protein>
<proteinExistence type="inferred from homology"/>
<organism evidence="9 10">
    <name type="scientific">Paenibacillus xanthanilyticus</name>
    <dbReference type="NCBI Taxonomy" id="1783531"/>
    <lineage>
        <taxon>Bacteria</taxon>
        <taxon>Bacillati</taxon>
        <taxon>Bacillota</taxon>
        <taxon>Bacilli</taxon>
        <taxon>Bacillales</taxon>
        <taxon>Paenibacillaceae</taxon>
        <taxon>Paenibacillus</taxon>
    </lineage>
</organism>
<dbReference type="NCBIfam" id="TIGR00912">
    <property type="entry name" value="2A0309"/>
    <property type="match status" value="1"/>
</dbReference>
<dbReference type="EMBL" id="JBHSAM010000028">
    <property type="protein sequence ID" value="MFC4101638.1"/>
    <property type="molecule type" value="Genomic_DNA"/>
</dbReference>
<feature type="transmembrane region" description="Helical" evidence="8">
    <location>
        <begin position="6"/>
        <end position="27"/>
    </location>
</feature>
<dbReference type="PANTHER" id="PTHR34975:SF2">
    <property type="entry name" value="SPORE GERMINATION PROTEIN A2"/>
    <property type="match status" value="1"/>
</dbReference>
<sequence length="373" mass="42100">MVTISKSQLAALILMFQIGSTPLFLLGKSAGVDAWIAILIAMAAGLLLLLLLLQIHRLEPDKELIEIFFTYCGKFIGYGMAAAYFFYFSYKSIRNVREFAELIGLYMLPKTPLWVLVGCIILLASYAVWQGLEVIGRVIQILVPLILMVYAFFFAMIYGTGLINIHRIQPVLENGIFRVLEASLPELVSFPFGEMVLLLMFWKHVTPKADVVPVTIRWYLITGMITVCTNVIILACLGPLSQMSVAPFIEVVSLVRFKSFLERLDPFVSAVLFTGVFIKLTLYFLGASFVCKHLVKMRTSFIILKVGGVIFVGALMFRNYLQQNWIGQRLNLNYHFPLFQIILPLLLLAMMVIRHRLRNGGKRKASEIREGGG</sequence>
<feature type="transmembrane region" description="Helical" evidence="8">
    <location>
        <begin position="34"/>
        <end position="55"/>
    </location>
</feature>
<dbReference type="PANTHER" id="PTHR34975">
    <property type="entry name" value="SPORE GERMINATION PROTEIN A2"/>
    <property type="match status" value="1"/>
</dbReference>
<evidence type="ECO:0000256" key="7">
    <source>
        <dbReference type="ARBA" id="ARBA00023136"/>
    </source>
</evidence>
<keyword evidence="3" id="KW-0813">Transport</keyword>
<keyword evidence="7 8" id="KW-0472">Membrane</keyword>
<evidence type="ECO:0000256" key="3">
    <source>
        <dbReference type="ARBA" id="ARBA00022448"/>
    </source>
</evidence>
<evidence type="ECO:0000256" key="1">
    <source>
        <dbReference type="ARBA" id="ARBA00004141"/>
    </source>
</evidence>
<dbReference type="RefSeq" id="WP_377720246.1">
    <property type="nucleotide sequence ID" value="NZ_JBHSAM010000028.1"/>
</dbReference>
<keyword evidence="10" id="KW-1185">Reference proteome</keyword>
<feature type="transmembrane region" description="Helical" evidence="8">
    <location>
        <begin position="216"/>
        <end position="237"/>
    </location>
</feature>
<name>A0ABV8K6H5_9BACL</name>
<evidence type="ECO:0000256" key="8">
    <source>
        <dbReference type="SAM" id="Phobius"/>
    </source>
</evidence>
<evidence type="ECO:0000256" key="5">
    <source>
        <dbReference type="ARBA" id="ARBA00022692"/>
    </source>
</evidence>
<dbReference type="Pfam" id="PF03845">
    <property type="entry name" value="Spore_permease"/>
    <property type="match status" value="1"/>
</dbReference>
<feature type="transmembrane region" description="Helical" evidence="8">
    <location>
        <begin position="267"/>
        <end position="290"/>
    </location>
</feature>
<accession>A0ABV8K6H5</accession>
<feature type="transmembrane region" description="Helical" evidence="8">
    <location>
        <begin position="67"/>
        <end position="90"/>
    </location>
</feature>